<sequence length="383" mass="44318">MSDASYTQYSVTTSPYTKQMADDEENGIEYYGRKKAHKEILNGYDSDSEGYGESDSEKEDKEPSEDEKKDEEKEDDDDDDMFASDKEESKPAQSSGFDIDEFEREQGLGQYDKERVLEDEEHVDEGQAGIDVQERQMNYHNNIEALDGAVEKPKDDVQIEAFNLREEADQGILDKDLNYIPKNEDEETEEAWLADIKSSDIENAKKAQLKREAGFKTKTTRPTGVLLSLVINLLEPSETPLEALARLSPKKKKGKRQPALEDEKLRKKKVYDITGACDELMNEKGIAQALEMSREELMRHYKQETGEEFVIDRGIKRKADSLKEEPDDYGPKEWEFRWNGEEQIHGPYSAYEMNYWKESYFNEDVEVRKTGETTFRRMNGDDF</sequence>
<dbReference type="Gene3D" id="3.30.1490.40">
    <property type="match status" value="1"/>
</dbReference>
<accession>A0A2P7YZY3</accession>
<dbReference type="EMBL" id="PYFQ01000001">
    <property type="protein sequence ID" value="PSK41519.1"/>
    <property type="molecule type" value="Genomic_DNA"/>
</dbReference>
<dbReference type="Proteomes" id="UP000241107">
    <property type="component" value="Unassembled WGS sequence"/>
</dbReference>
<evidence type="ECO:0000259" key="2">
    <source>
        <dbReference type="PROSITE" id="PS50829"/>
    </source>
</evidence>
<feature type="compositionally biased region" description="Polar residues" evidence="1">
    <location>
        <begin position="1"/>
        <end position="17"/>
    </location>
</feature>
<dbReference type="Pfam" id="PF02213">
    <property type="entry name" value="GYF"/>
    <property type="match status" value="1"/>
</dbReference>
<feature type="compositionally biased region" description="Basic and acidic residues" evidence="1">
    <location>
        <begin position="58"/>
        <end position="71"/>
    </location>
</feature>
<evidence type="ECO:0000256" key="1">
    <source>
        <dbReference type="SAM" id="MobiDB-lite"/>
    </source>
</evidence>
<organism evidence="3 4">
    <name type="scientific">Candidozyma pseudohaemuli</name>
    <dbReference type="NCBI Taxonomy" id="418784"/>
    <lineage>
        <taxon>Eukaryota</taxon>
        <taxon>Fungi</taxon>
        <taxon>Dikarya</taxon>
        <taxon>Ascomycota</taxon>
        <taxon>Saccharomycotina</taxon>
        <taxon>Pichiomycetes</taxon>
        <taxon>Metschnikowiaceae</taxon>
        <taxon>Candidozyma</taxon>
    </lineage>
</organism>
<dbReference type="InterPro" id="IPR003169">
    <property type="entry name" value="GYF"/>
</dbReference>
<dbReference type="PANTHER" id="PTHR13138:SF3">
    <property type="entry name" value="CD2 ANTIGEN CYTOPLASMIC TAIL-BINDING PROTEIN 2"/>
    <property type="match status" value="1"/>
</dbReference>
<comment type="caution">
    <text evidence="3">The sequence shown here is derived from an EMBL/GenBank/DDBJ whole genome shotgun (WGS) entry which is preliminary data.</text>
</comment>
<proteinExistence type="predicted"/>
<dbReference type="STRING" id="418784.A0A2P7YZY3"/>
<dbReference type="PROSITE" id="PS50829">
    <property type="entry name" value="GYF"/>
    <property type="match status" value="1"/>
</dbReference>
<feature type="region of interest" description="Disordered" evidence="1">
    <location>
        <begin position="1"/>
        <end position="23"/>
    </location>
</feature>
<dbReference type="PANTHER" id="PTHR13138">
    <property type="entry name" value="PROTEIN LIN1"/>
    <property type="match status" value="1"/>
</dbReference>
<evidence type="ECO:0000313" key="4">
    <source>
        <dbReference type="Proteomes" id="UP000241107"/>
    </source>
</evidence>
<dbReference type="VEuPathDB" id="FungiDB:C7M61_001202"/>
<feature type="compositionally biased region" description="Acidic residues" evidence="1">
    <location>
        <begin position="46"/>
        <end position="57"/>
    </location>
</feature>
<dbReference type="GeneID" id="36564593"/>
<feature type="region of interest" description="Disordered" evidence="1">
    <location>
        <begin position="41"/>
        <end position="135"/>
    </location>
</feature>
<name>A0A2P7YZY3_9ASCO</name>
<dbReference type="AlphaFoldDB" id="A0A2P7YZY3"/>
<protein>
    <recommendedName>
        <fullName evidence="2">GYF domain-containing protein</fullName>
    </recommendedName>
</protein>
<feature type="domain" description="GYF" evidence="2">
    <location>
        <begin position="331"/>
        <end position="383"/>
    </location>
</feature>
<dbReference type="OrthoDB" id="331341at2759"/>
<dbReference type="InterPro" id="IPR035445">
    <property type="entry name" value="GYF-like_dom_sf"/>
</dbReference>
<dbReference type="GO" id="GO:0005682">
    <property type="term" value="C:U5 snRNP"/>
    <property type="evidence" value="ECO:0007669"/>
    <property type="project" value="InterPro"/>
</dbReference>
<gene>
    <name evidence="3" type="ORF">C7M61_001202</name>
</gene>
<dbReference type="InterPro" id="IPR039905">
    <property type="entry name" value="CD2BP2/Lin1"/>
</dbReference>
<dbReference type="SUPFAM" id="SSF55277">
    <property type="entry name" value="GYF domain"/>
    <property type="match status" value="1"/>
</dbReference>
<dbReference type="RefSeq" id="XP_024716218.1">
    <property type="nucleotide sequence ID" value="XM_024856619.1"/>
</dbReference>
<dbReference type="SMART" id="SM00444">
    <property type="entry name" value="GYF"/>
    <property type="match status" value="1"/>
</dbReference>
<reference evidence="3 4" key="1">
    <citation type="submission" date="2018-03" db="EMBL/GenBank/DDBJ databases">
        <title>Candida pseudohaemulonii genome assembly and annotation.</title>
        <authorList>
            <person name="Munoz J.F."/>
            <person name="Gade L.G."/>
            <person name="Chow N.A."/>
            <person name="Litvintseva A.P."/>
            <person name="Loparev V.N."/>
            <person name="Cuomo C.A."/>
        </authorList>
    </citation>
    <scope>NUCLEOTIDE SEQUENCE [LARGE SCALE GENOMIC DNA]</scope>
    <source>
        <strain evidence="3 4">B12108</strain>
    </source>
</reference>
<evidence type="ECO:0000313" key="3">
    <source>
        <dbReference type="EMBL" id="PSK41519.1"/>
    </source>
</evidence>
<keyword evidence="4" id="KW-1185">Reference proteome</keyword>
<feature type="compositionally biased region" description="Acidic residues" evidence="1">
    <location>
        <begin position="72"/>
        <end position="82"/>
    </location>
</feature>